<name>A0A8J4E9A6_9ACTN</name>
<comment type="similarity">
    <text evidence="1">Belongs to the polysaccharide synthase family.</text>
</comment>
<dbReference type="InterPro" id="IPR051203">
    <property type="entry name" value="Polysaccharide_Synthase-Rel"/>
</dbReference>
<dbReference type="PANTHER" id="PTHR43318:SF1">
    <property type="entry name" value="POLYSACCHARIDE BIOSYNTHESIS PROTEIN EPSC-RELATED"/>
    <property type="match status" value="1"/>
</dbReference>
<evidence type="ECO:0000256" key="2">
    <source>
        <dbReference type="SAM" id="Phobius"/>
    </source>
</evidence>
<gene>
    <name evidence="4" type="ORF">Voc01_014680</name>
</gene>
<dbReference type="CDD" id="cd05237">
    <property type="entry name" value="UDP_invert_4-6DH_SDR_e"/>
    <property type="match status" value="1"/>
</dbReference>
<evidence type="ECO:0000313" key="5">
    <source>
        <dbReference type="Proteomes" id="UP000635606"/>
    </source>
</evidence>
<proteinExistence type="inferred from homology"/>
<comment type="caution">
    <text evidence="4">The sequence shown here is derived from an EMBL/GenBank/DDBJ whole genome shotgun (WGS) entry which is preliminary data.</text>
</comment>
<dbReference type="InterPro" id="IPR036291">
    <property type="entry name" value="NAD(P)-bd_dom_sf"/>
</dbReference>
<dbReference type="InterPro" id="IPR003869">
    <property type="entry name" value="Polysac_CapD-like"/>
</dbReference>
<evidence type="ECO:0000313" key="4">
    <source>
        <dbReference type="EMBL" id="GIJ66551.1"/>
    </source>
</evidence>
<dbReference type="AlphaFoldDB" id="A0A8J4E9A6"/>
<dbReference type="Gene3D" id="3.40.50.720">
    <property type="entry name" value="NAD(P)-binding Rossmann-like Domain"/>
    <property type="match status" value="2"/>
</dbReference>
<dbReference type="SUPFAM" id="SSF51735">
    <property type="entry name" value="NAD(P)-binding Rossmann-fold domains"/>
    <property type="match status" value="2"/>
</dbReference>
<keyword evidence="2" id="KW-1133">Transmembrane helix</keyword>
<evidence type="ECO:0000259" key="3">
    <source>
        <dbReference type="Pfam" id="PF02719"/>
    </source>
</evidence>
<feature type="transmembrane region" description="Helical" evidence="2">
    <location>
        <begin position="69"/>
        <end position="91"/>
    </location>
</feature>
<feature type="domain" description="Polysaccharide biosynthesis protein CapD-like" evidence="3">
    <location>
        <begin position="276"/>
        <end position="547"/>
    </location>
</feature>
<dbReference type="Pfam" id="PF13727">
    <property type="entry name" value="CoA_binding_3"/>
    <property type="match status" value="1"/>
</dbReference>
<feature type="transmembrane region" description="Helical" evidence="2">
    <location>
        <begin position="38"/>
        <end position="57"/>
    </location>
</feature>
<keyword evidence="5" id="KW-1185">Reference proteome</keyword>
<sequence>MVLTWAVDAVAWSVGLTVAVLARYGFAPTQECLSGTAAMVVLAIGVHTMLGHLHFLYRGRYGYGTFEEVRAVAVTVMVCAAVMMTVALMATIRPVPLSAVVVGSPLTLVLMLGVRCVRRLHRQRTRRPDARTATPVLLFGAGDAGQQLIRSMLGDPGCRYVPVGVLDDDPAKRHLRIAGVSVLGTRHDIPRAAEDTGAATVIFAVSNADGALVRDVQRQAQKAGAAFKVLPSVSELLDGRVGVGDVRDVQITDLLGRHQIETDLDAIAGYLTGKRVLVTGAGGSIGSELCRQLHRFAPAELMMLDRDESALHAVQLSLHGRALLDGRELILADLRDTATIRRILAERRPQVIFHAAALKHLALLESHPGEAVKSNVLGTQAVLEHANGVERFVNISTDKAANPTSVLGYSKRITERLTAHAATRHTGTFLNVRFGNVLGSRGSVLTAFTSQIAAGGPVTVTDPEVTRYFMTVQEAVQLVIQAAAIGRDGEALVLEMGRPVRIADVARQLIEQAPRPVEIVYTGLRAGEKLHEELFGAGERDVRPLHPLISHVEVPPLDPGKIEYLDPEADRDQLRHDLAALCDVPAGYAASGSR</sequence>
<dbReference type="Pfam" id="PF02719">
    <property type="entry name" value="Polysacc_synt_2"/>
    <property type="match status" value="1"/>
</dbReference>
<accession>A0A8J4E9A6</accession>
<dbReference type="EMBL" id="BOPH01000018">
    <property type="protein sequence ID" value="GIJ66551.1"/>
    <property type="molecule type" value="Genomic_DNA"/>
</dbReference>
<protein>
    <submittedName>
        <fullName evidence="4">dTDP-glucose 4,6-dehydratase</fullName>
    </submittedName>
</protein>
<keyword evidence="2" id="KW-0472">Membrane</keyword>
<keyword evidence="2" id="KW-0812">Transmembrane</keyword>
<reference evidence="4" key="1">
    <citation type="submission" date="2021-01" db="EMBL/GenBank/DDBJ databases">
        <title>Whole genome shotgun sequence of Virgisporangium ochraceum NBRC 16418.</title>
        <authorList>
            <person name="Komaki H."/>
            <person name="Tamura T."/>
        </authorList>
    </citation>
    <scope>NUCLEOTIDE SEQUENCE</scope>
    <source>
        <strain evidence="4">NBRC 16418</strain>
    </source>
</reference>
<feature type="transmembrane region" description="Helical" evidence="2">
    <location>
        <begin position="7"/>
        <end position="26"/>
    </location>
</feature>
<feature type="transmembrane region" description="Helical" evidence="2">
    <location>
        <begin position="97"/>
        <end position="117"/>
    </location>
</feature>
<dbReference type="RefSeq" id="WP_239160016.1">
    <property type="nucleotide sequence ID" value="NZ_BOPH01000018.1"/>
</dbReference>
<dbReference type="PANTHER" id="PTHR43318">
    <property type="entry name" value="UDP-N-ACETYLGLUCOSAMINE 4,6-DEHYDRATASE"/>
    <property type="match status" value="1"/>
</dbReference>
<dbReference type="Proteomes" id="UP000635606">
    <property type="component" value="Unassembled WGS sequence"/>
</dbReference>
<organism evidence="4 5">
    <name type="scientific">Virgisporangium ochraceum</name>
    <dbReference type="NCBI Taxonomy" id="65505"/>
    <lineage>
        <taxon>Bacteria</taxon>
        <taxon>Bacillati</taxon>
        <taxon>Actinomycetota</taxon>
        <taxon>Actinomycetes</taxon>
        <taxon>Micromonosporales</taxon>
        <taxon>Micromonosporaceae</taxon>
        <taxon>Virgisporangium</taxon>
    </lineage>
</organism>
<evidence type="ECO:0000256" key="1">
    <source>
        <dbReference type="ARBA" id="ARBA00007430"/>
    </source>
</evidence>